<keyword evidence="1" id="KW-0449">Lipoprotein</keyword>
<keyword evidence="1" id="KW-0012">Acyltransferase</keyword>
<dbReference type="AlphaFoldDB" id="A0A336NC23"/>
<keyword evidence="1" id="KW-0808">Transferase</keyword>
<evidence type="ECO:0000313" key="1">
    <source>
        <dbReference type="EMBL" id="SSZ30442.1"/>
    </source>
</evidence>
<evidence type="ECO:0000313" key="2">
    <source>
        <dbReference type="Proteomes" id="UP000253728"/>
    </source>
</evidence>
<gene>
    <name evidence="1" type="ORF">NCTC5908_02272</name>
</gene>
<dbReference type="EMBL" id="UFSP01000004">
    <property type="protein sequence ID" value="SSZ30442.1"/>
    <property type="molecule type" value="Genomic_DNA"/>
</dbReference>
<protein>
    <submittedName>
        <fullName evidence="1">Apolipoprotein N-acyltransferase</fullName>
    </submittedName>
</protein>
<dbReference type="Proteomes" id="UP000253728">
    <property type="component" value="Unassembled WGS sequence"/>
</dbReference>
<proteinExistence type="predicted"/>
<organism evidence="1 2">
    <name type="scientific">Aggregatibacter aphrophilus</name>
    <name type="common">Haemophilus aphrophilus</name>
    <dbReference type="NCBI Taxonomy" id="732"/>
    <lineage>
        <taxon>Bacteria</taxon>
        <taxon>Pseudomonadati</taxon>
        <taxon>Pseudomonadota</taxon>
        <taxon>Gammaproteobacteria</taxon>
        <taxon>Pasteurellales</taxon>
        <taxon>Pasteurellaceae</taxon>
        <taxon>Aggregatibacter</taxon>
    </lineage>
</organism>
<name>A0A336NC23_AGGAP</name>
<reference evidence="1 2" key="1">
    <citation type="submission" date="2018-06" db="EMBL/GenBank/DDBJ databases">
        <authorList>
            <consortium name="Pathogen Informatics"/>
            <person name="Doyle S."/>
        </authorList>
    </citation>
    <scope>NUCLEOTIDE SEQUENCE [LARGE SCALE GENOMIC DNA]</scope>
    <source>
        <strain evidence="1 2">NCTC5908</strain>
    </source>
</reference>
<dbReference type="GO" id="GO:0016746">
    <property type="term" value="F:acyltransferase activity"/>
    <property type="evidence" value="ECO:0007669"/>
    <property type="project" value="UniProtKB-KW"/>
</dbReference>
<accession>A0A336NC23</accession>
<sequence>MLTVPRKVNVAVANALILAVVAVLAGYASKAKYVQENADKAVNITLVQGNIEQNLKWDPNYLYQTMEIMVV</sequence>